<reference evidence="5 6" key="1">
    <citation type="journal article" date="2011" name="Science">
        <title>Comparative functional genomics of the fission yeasts.</title>
        <authorList>
            <person name="Rhind N."/>
            <person name="Chen Z."/>
            <person name="Yassour M."/>
            <person name="Thompson D.A."/>
            <person name="Haas B.J."/>
            <person name="Habib N."/>
            <person name="Wapinski I."/>
            <person name="Roy S."/>
            <person name="Lin M.F."/>
            <person name="Heiman D.I."/>
            <person name="Young S.K."/>
            <person name="Furuya K."/>
            <person name="Guo Y."/>
            <person name="Pidoux A."/>
            <person name="Chen H.M."/>
            <person name="Robbertse B."/>
            <person name="Goldberg J.M."/>
            <person name="Aoki K."/>
            <person name="Bayne E.H."/>
            <person name="Berlin A.M."/>
            <person name="Desjardins C.A."/>
            <person name="Dobbs E."/>
            <person name="Dukaj L."/>
            <person name="Fan L."/>
            <person name="FitzGerald M.G."/>
            <person name="French C."/>
            <person name="Gujja S."/>
            <person name="Hansen K."/>
            <person name="Keifenheim D."/>
            <person name="Levin J.Z."/>
            <person name="Mosher R.A."/>
            <person name="Mueller C.A."/>
            <person name="Pfiffner J."/>
            <person name="Priest M."/>
            <person name="Russ C."/>
            <person name="Smialowska A."/>
            <person name="Swoboda P."/>
            <person name="Sykes S.M."/>
            <person name="Vaughn M."/>
            <person name="Vengrova S."/>
            <person name="Yoder R."/>
            <person name="Zeng Q."/>
            <person name="Allshire R."/>
            <person name="Baulcombe D."/>
            <person name="Birren B.W."/>
            <person name="Brown W."/>
            <person name="Ekwall K."/>
            <person name="Kellis M."/>
            <person name="Leatherwood J."/>
            <person name="Levin H."/>
            <person name="Margalit H."/>
            <person name="Martienssen R."/>
            <person name="Nieduszynski C.A."/>
            <person name="Spatafora J.W."/>
            <person name="Friedman N."/>
            <person name="Dalgaard J.Z."/>
            <person name="Baumann P."/>
            <person name="Niki H."/>
            <person name="Regev A."/>
            <person name="Nusbaum C."/>
        </authorList>
    </citation>
    <scope>NUCLEOTIDE SEQUENCE [LARGE SCALE GENOMIC DNA]</scope>
    <source>
        <strain evidence="6">OY26 / ATCC MYA-4695 / CBS 11777 / NBRC 106824 / NRRL Y48691</strain>
    </source>
</reference>
<evidence type="ECO:0000256" key="1">
    <source>
        <dbReference type="ARBA" id="ARBA00009947"/>
    </source>
</evidence>
<name>S9VZ27_SCHCR</name>
<dbReference type="eggNOG" id="KOG1508">
    <property type="taxonomic scope" value="Eukaryota"/>
</dbReference>
<keyword evidence="3" id="KW-0175">Coiled coil</keyword>
<organism evidence="5 6">
    <name type="scientific">Schizosaccharomyces cryophilus (strain OY26 / ATCC MYA-4695 / CBS 11777 / NBRC 106824 / NRRL Y48691)</name>
    <name type="common">Fission yeast</name>
    <dbReference type="NCBI Taxonomy" id="653667"/>
    <lineage>
        <taxon>Eukaryota</taxon>
        <taxon>Fungi</taxon>
        <taxon>Dikarya</taxon>
        <taxon>Ascomycota</taxon>
        <taxon>Taphrinomycotina</taxon>
        <taxon>Schizosaccharomycetes</taxon>
        <taxon>Schizosaccharomycetales</taxon>
        <taxon>Schizosaccharomycetaceae</taxon>
        <taxon>Schizosaccharomyces</taxon>
    </lineage>
</organism>
<protein>
    <submittedName>
        <fullName evidence="5">Nucleosome assembly protein</fullName>
    </submittedName>
</protein>
<accession>S9VZ27</accession>
<dbReference type="Proteomes" id="UP000015464">
    <property type="component" value="Unassembled WGS sequence"/>
</dbReference>
<evidence type="ECO:0000256" key="3">
    <source>
        <dbReference type="SAM" id="Coils"/>
    </source>
</evidence>
<dbReference type="OMA" id="PGKEFPN"/>
<evidence type="ECO:0000313" key="6">
    <source>
        <dbReference type="Proteomes" id="UP000015464"/>
    </source>
</evidence>
<dbReference type="STRING" id="653667.S9VZ27"/>
<dbReference type="Gene3D" id="3.30.1120.90">
    <property type="entry name" value="Nucleosome assembly protein"/>
    <property type="match status" value="1"/>
</dbReference>
<dbReference type="GeneID" id="25036500"/>
<proteinExistence type="inferred from homology"/>
<dbReference type="PANTHER" id="PTHR11875">
    <property type="entry name" value="TESTIS-SPECIFIC Y-ENCODED PROTEIN"/>
    <property type="match status" value="1"/>
</dbReference>
<dbReference type="RefSeq" id="XP_013022735.1">
    <property type="nucleotide sequence ID" value="XM_013167281.1"/>
</dbReference>
<sequence>MDAAEAFESLANLEQDFGKAELEILKKQNEMFKPLFEKRRDILKNIRNFWVVVLEAAGDEISQYITPEDSILLEKLENIYVERYNKEDPRDVRITLTFQPNDYLEDDNLSLVKEVRVKESTTKDEEGLEKTNTSLVSKPVDIKWKSGKSLFRKNQDSPPNFFDYFRWTGEEHDDDFDGASLTIFLAEDLFPNAVKYFTEAMTEEASDEEGSVDLEEEDDDDDEGEGEDEAAQGDNQEPPSKKSKK</sequence>
<dbReference type="EMBL" id="KE546989">
    <property type="protein sequence ID" value="EPY52858.1"/>
    <property type="molecule type" value="Genomic_DNA"/>
</dbReference>
<dbReference type="GO" id="GO:0000775">
    <property type="term" value="C:chromosome, centromeric region"/>
    <property type="evidence" value="ECO:0007669"/>
    <property type="project" value="EnsemblFungi"/>
</dbReference>
<evidence type="ECO:0000256" key="4">
    <source>
        <dbReference type="SAM" id="MobiDB-lite"/>
    </source>
</evidence>
<dbReference type="SUPFAM" id="SSF143113">
    <property type="entry name" value="NAP-like"/>
    <property type="match status" value="1"/>
</dbReference>
<dbReference type="Pfam" id="PF00956">
    <property type="entry name" value="NAP"/>
    <property type="match status" value="1"/>
</dbReference>
<dbReference type="HOGENOM" id="CLU_072852_0_0_1"/>
<dbReference type="AlphaFoldDB" id="S9VZ27"/>
<dbReference type="GO" id="GO:0000785">
    <property type="term" value="C:chromatin"/>
    <property type="evidence" value="ECO:0007669"/>
    <property type="project" value="EnsemblFungi"/>
</dbReference>
<dbReference type="GO" id="GO:0006334">
    <property type="term" value="P:nucleosome assembly"/>
    <property type="evidence" value="ECO:0007669"/>
    <property type="project" value="InterPro"/>
</dbReference>
<keyword evidence="6" id="KW-1185">Reference proteome</keyword>
<feature type="coiled-coil region" evidence="3">
    <location>
        <begin position="3"/>
        <end position="30"/>
    </location>
</feature>
<dbReference type="InterPro" id="IPR002164">
    <property type="entry name" value="NAP_family"/>
</dbReference>
<dbReference type="GO" id="GO:0005654">
    <property type="term" value="C:nucleoplasm"/>
    <property type="evidence" value="ECO:0007669"/>
    <property type="project" value="EnsemblFungi"/>
</dbReference>
<evidence type="ECO:0000256" key="2">
    <source>
        <dbReference type="RuleBase" id="RU003876"/>
    </source>
</evidence>
<evidence type="ECO:0000313" key="5">
    <source>
        <dbReference type="EMBL" id="EPY52858.1"/>
    </source>
</evidence>
<feature type="compositionally biased region" description="Acidic residues" evidence="4">
    <location>
        <begin position="201"/>
        <end position="231"/>
    </location>
</feature>
<comment type="similarity">
    <text evidence="1 2">Belongs to the nucleosome assembly protein (NAP) family.</text>
</comment>
<gene>
    <name evidence="5" type="ORF">SPOG_02176</name>
</gene>
<dbReference type="GO" id="GO:0140713">
    <property type="term" value="F:histone chaperone activity"/>
    <property type="evidence" value="ECO:0007669"/>
    <property type="project" value="EnsemblFungi"/>
</dbReference>
<dbReference type="InterPro" id="IPR037231">
    <property type="entry name" value="NAP-like_sf"/>
</dbReference>
<dbReference type="OrthoDB" id="19419at2759"/>
<feature type="region of interest" description="Disordered" evidence="4">
    <location>
        <begin position="200"/>
        <end position="245"/>
    </location>
</feature>